<dbReference type="PANTHER" id="PTHR13696">
    <property type="entry name" value="P-LOOP CONTAINING NUCLEOSIDE TRIPHOSPHATE HYDROLASE"/>
    <property type="match status" value="1"/>
</dbReference>
<dbReference type="RefSeq" id="YP_009833552.1">
    <property type="nucleotide sequence ID" value="NC_048665.1"/>
</dbReference>
<protein>
    <submittedName>
        <fullName evidence="2">Putative ParA protein</fullName>
    </submittedName>
</protein>
<dbReference type="Pfam" id="PF13614">
    <property type="entry name" value="AAA_31"/>
    <property type="match status" value="1"/>
</dbReference>
<reference evidence="2 3" key="1">
    <citation type="submission" date="2014-09" db="EMBL/GenBank/DDBJ databases">
        <title>Abundant and diverse CRISPR spacers in Clostridium difficile strains and prophages target multiple phage types within this pathogen.</title>
        <authorList>
            <person name="Hargreaves K.R."/>
            <person name="Flores C."/>
            <person name="Lawley T.D."/>
            <person name="Clokie M.R.J."/>
        </authorList>
    </citation>
    <scope>NUCLEOTIDE SEQUENCE [LARGE SCALE GENOMIC DNA]</scope>
</reference>
<dbReference type="InterPro" id="IPR025669">
    <property type="entry name" value="AAA_dom"/>
</dbReference>
<dbReference type="InterPro" id="IPR050678">
    <property type="entry name" value="DNA_Partitioning_ATPase"/>
</dbReference>
<dbReference type="SUPFAM" id="SSF52540">
    <property type="entry name" value="P-loop containing nucleoside triphosphate hydrolases"/>
    <property type="match status" value="1"/>
</dbReference>
<accession>A0A090EU77</accession>
<dbReference type="InterPro" id="IPR027417">
    <property type="entry name" value="P-loop_NTPase"/>
</dbReference>
<sequence length="272" mass="31882">MEKMANTKLLTYFNIKGGIYKTTTSIMTAYELAKDKDKKILLWDLDVQANLTQYVYEINHNDNTTLDILKGISANDAIVKSPNENYINVDLIPSDIQMARFEQELSPLPAREKFLARWYMQNFNTLSEYDYIICDLSPRYDLTAKNVLFLADSIIIPIQDKNISSLRGAELFKQLWDVDRTYFDKEDNIKSTILVGFEKKKTQISDTFDSYLEGFNDMRDIMLDTYIRKNEFIEKALLKKLSLTDYTKITKEHFSRQEFTNMLEELKRKGVL</sequence>
<name>A0A090EU77_9CAUD</name>
<gene>
    <name evidence="2" type="primary">phiCDHM14_gp33</name>
</gene>
<dbReference type="PANTHER" id="PTHR13696:SF99">
    <property type="entry name" value="COBYRINIC ACID AC-DIAMIDE SYNTHASE"/>
    <property type="match status" value="1"/>
</dbReference>
<feature type="domain" description="AAA" evidence="1">
    <location>
        <begin position="8"/>
        <end position="178"/>
    </location>
</feature>
<dbReference type="KEGG" id="vg:55603602"/>
<organism evidence="2 3">
    <name type="scientific">Clostridium phage phiCDHM14</name>
    <dbReference type="NCBI Taxonomy" id="1522091"/>
    <lineage>
        <taxon>Viruses</taxon>
        <taxon>Duplodnaviria</taxon>
        <taxon>Heunggongvirae</taxon>
        <taxon>Uroviricota</taxon>
        <taxon>Caudoviricetes</taxon>
        <taxon>Sherbrookevirus</taxon>
        <taxon>Sherbrookevirus CDHM14</taxon>
    </lineage>
</organism>
<evidence type="ECO:0000313" key="2">
    <source>
        <dbReference type="EMBL" id="CDU85320.1"/>
    </source>
</evidence>
<evidence type="ECO:0000313" key="3">
    <source>
        <dbReference type="Proteomes" id="UP000029365"/>
    </source>
</evidence>
<dbReference type="EMBL" id="LK985321">
    <property type="protein sequence ID" value="CDU85320.1"/>
    <property type="molecule type" value="Genomic_DNA"/>
</dbReference>
<evidence type="ECO:0000259" key="1">
    <source>
        <dbReference type="Pfam" id="PF13614"/>
    </source>
</evidence>
<dbReference type="GeneID" id="55603602"/>
<keyword evidence="3" id="KW-1185">Reference proteome</keyword>
<dbReference type="Proteomes" id="UP000029365">
    <property type="component" value="Segment"/>
</dbReference>
<dbReference type="CDD" id="cd02042">
    <property type="entry name" value="ParAB_family"/>
    <property type="match status" value="1"/>
</dbReference>
<dbReference type="Gene3D" id="3.40.50.300">
    <property type="entry name" value="P-loop containing nucleotide triphosphate hydrolases"/>
    <property type="match status" value="1"/>
</dbReference>
<proteinExistence type="predicted"/>